<dbReference type="RefSeq" id="XP_009261773.1">
    <property type="nucleotide sequence ID" value="XM_009263498.1"/>
</dbReference>
<organism evidence="1 2">
    <name type="scientific">Fusarium pseudograminearum (strain CS3096)</name>
    <name type="common">Wheat and barley crown-rot fungus</name>
    <dbReference type="NCBI Taxonomy" id="1028729"/>
    <lineage>
        <taxon>Eukaryota</taxon>
        <taxon>Fungi</taxon>
        <taxon>Dikarya</taxon>
        <taxon>Ascomycota</taxon>
        <taxon>Pezizomycotina</taxon>
        <taxon>Sordariomycetes</taxon>
        <taxon>Hypocreomycetidae</taxon>
        <taxon>Hypocreales</taxon>
        <taxon>Nectriaceae</taxon>
        <taxon>Fusarium</taxon>
    </lineage>
</organism>
<proteinExistence type="predicted"/>
<evidence type="ECO:0000313" key="2">
    <source>
        <dbReference type="Proteomes" id="UP000007978"/>
    </source>
</evidence>
<dbReference type="AlphaFoldDB" id="K3VB41"/>
<protein>
    <submittedName>
        <fullName evidence="1">Uncharacterized protein</fullName>
    </submittedName>
</protein>
<dbReference type="KEGG" id="fpu:FPSE_10381"/>
<dbReference type="Proteomes" id="UP000007978">
    <property type="component" value="Chromosome 1"/>
</dbReference>
<comment type="caution">
    <text evidence="1">The sequence shown here is derived from an EMBL/GenBank/DDBJ whole genome shotgun (WGS) entry which is preliminary data.</text>
</comment>
<reference evidence="1 2" key="1">
    <citation type="journal article" date="2012" name="PLoS Pathog.">
        <title>Comparative pathogenomics reveals horizontally acquired novel virulence genes in fungi infecting cereal hosts.</title>
        <authorList>
            <person name="Gardiner D.M."/>
            <person name="McDonald M.C."/>
            <person name="Covarelli L."/>
            <person name="Solomon P.S."/>
            <person name="Rusu A.G."/>
            <person name="Marshall M."/>
            <person name="Kazan K."/>
            <person name="Chakraborty S."/>
            <person name="McDonald B.A."/>
            <person name="Manners J.M."/>
        </authorList>
    </citation>
    <scope>NUCLEOTIDE SEQUENCE [LARGE SCALE GENOMIC DNA]</scope>
    <source>
        <strain evidence="1 2">CS3096</strain>
    </source>
</reference>
<sequence>MSDPQERRQILEIPPQLYEKLTECQLPHVPMTADALLEWAELLSTQNFTDVILEDTSSNLVGLLRALSAFPFDDDFNAARKSVKSFSITIKDPSGKEGHPERDALGSLPVSLAQTIHGMTNLQTISLDLGPFSVEDGQKFYNAVMSSPPKPIWRNMQSIRIRGLHVLAACIMCRCDYECLVAVDVDNWVGSHPFEKMVVIDRLDRVRLYYDKDHATSPVYNELKFPSTATATWKELMRVSRRVLGIDWIALQEADCDRSNEFTQLNHVQMIQTAFMNVRAGVERIKMTRLAFHFDYRRFSPSVIRRNKGMPITNLPLNPYELGYWYEKRIIHLMRASRLREVWIFVHSSLAYVGTYDGYGDIAVQRREFGDEPKQGFPWELMEDSESNHYSP</sequence>
<dbReference type="HOGENOM" id="CLU_877291_0_0_1"/>
<name>K3VB41_FUSPC</name>
<gene>
    <name evidence="1" type="ORF">FPSE_10381</name>
</gene>
<dbReference type="GeneID" id="20368998"/>
<accession>K3VB41</accession>
<dbReference type="EMBL" id="AFNW01000342">
    <property type="protein sequence ID" value="EKJ69448.1"/>
    <property type="molecule type" value="Genomic_DNA"/>
</dbReference>
<keyword evidence="2" id="KW-1185">Reference proteome</keyword>
<dbReference type="OrthoDB" id="5103557at2759"/>
<evidence type="ECO:0000313" key="1">
    <source>
        <dbReference type="EMBL" id="EKJ69448.1"/>
    </source>
</evidence>